<evidence type="ECO:0000259" key="2">
    <source>
        <dbReference type="Pfam" id="PF17857"/>
    </source>
</evidence>
<dbReference type="GO" id="GO:0051959">
    <property type="term" value="F:dynein light intermediate chain binding"/>
    <property type="evidence" value="ECO:0007669"/>
    <property type="project" value="InterPro"/>
</dbReference>
<dbReference type="InterPro" id="IPR041466">
    <property type="entry name" value="Dynein_AAA5_ext"/>
</dbReference>
<proteinExistence type="predicted"/>
<dbReference type="FunFam" id="1.20.920.30:FF:000002">
    <property type="entry name" value="Dynein axonemal heavy chain 3"/>
    <property type="match status" value="1"/>
</dbReference>
<dbReference type="Pfam" id="PF12775">
    <property type="entry name" value="AAA_7"/>
    <property type="match status" value="2"/>
</dbReference>
<dbReference type="SUPFAM" id="SSF52540">
    <property type="entry name" value="P-loop containing nucleoside triphosphate hydrolases"/>
    <property type="match status" value="1"/>
</dbReference>
<comment type="caution">
    <text evidence="3">The sequence shown here is derived from an EMBL/GenBank/DDBJ whole genome shotgun (WGS) entry which is preliminary data.</text>
</comment>
<dbReference type="GO" id="GO:0030286">
    <property type="term" value="C:dynein complex"/>
    <property type="evidence" value="ECO:0007669"/>
    <property type="project" value="InterPro"/>
</dbReference>
<sequence>MKLTDRQRMIFEVADLAVASPATVSRCGMVYIDAQVVGLPPLVSAWLKNNLPPVAEPIRKILSALINTYLYPALTFLRSNCIELVGSIDCALVLKFLELMDLKLRPLTGKDDKPPPSPAFQALMPRLAPCWVVWAVIWSVGGTIDHTSRRVFSEFIRGITKEADMRPLFPEEGSVYDYNLHDGGFTDLTEDGEPANPYWYGWMANVEQYEVDPEAQFADIEVPTLDNVRSAAILGYKISNYNHALCVGPTGSGKTVTITAKLTRGLHKKFICDFIVFSARTSANQTQDVIDGKLERRKRGVFGPPATKRQIFFIDDLNMPALEVYGAQPPIELLRQFMDFSGIKAEQPRKRALPGQCHNCLSYGHSSKHCLNPARCVKCLGNHGTAQYTPNKDTDGWYDRLNIGEFKTIIDTSVVGAMGPPGGGRNPVTMRLMRHFHYISFTEMEYSSKYSIFQTILGFWTRNLVAGVTLREAPFLKGSLDIFTALVEQLLPTPTKCHYTFNLRDLSKVFQGMLMLDPKSLKCEDDAIRLWYHEHLRVYQDRLVNDDDRKWFTDLMDSIVRSEFQRDPDEIVGGRLMLYADFVDMSSDDRKYAEITDSEQASSLL</sequence>
<evidence type="ECO:0000259" key="1">
    <source>
        <dbReference type="Pfam" id="PF17852"/>
    </source>
</evidence>
<dbReference type="Gene3D" id="1.10.472.130">
    <property type="match status" value="1"/>
</dbReference>
<feature type="domain" description="Dynein heavy chain AAA 5 extension" evidence="1">
    <location>
        <begin position="62"/>
        <end position="181"/>
    </location>
</feature>
<dbReference type="Pfam" id="PF17852">
    <property type="entry name" value="Dynein_AAA_lid"/>
    <property type="match status" value="1"/>
</dbReference>
<dbReference type="GO" id="GO:0007018">
    <property type="term" value="P:microtubule-based movement"/>
    <property type="evidence" value="ECO:0007669"/>
    <property type="project" value="InterPro"/>
</dbReference>
<dbReference type="InterPro" id="IPR041589">
    <property type="entry name" value="DNAH3_AAA_lid_1"/>
</dbReference>
<gene>
    <name evidence="3" type="primary">Dnah1</name>
    <name evidence="3" type="ORF">EVAR_12634_1</name>
</gene>
<dbReference type="InterPro" id="IPR027417">
    <property type="entry name" value="P-loop_NTPase"/>
</dbReference>
<dbReference type="Gene3D" id="1.20.920.30">
    <property type="match status" value="1"/>
</dbReference>
<feature type="domain" description="Dynein heavy chain 3 AAA+ lid" evidence="2">
    <location>
        <begin position="482"/>
        <end position="565"/>
    </location>
</feature>
<dbReference type="Proteomes" id="UP000299102">
    <property type="component" value="Unassembled WGS sequence"/>
</dbReference>
<evidence type="ECO:0000313" key="3">
    <source>
        <dbReference type="EMBL" id="GBP84495.1"/>
    </source>
</evidence>
<dbReference type="Pfam" id="PF17857">
    <property type="entry name" value="AAA_lid_1"/>
    <property type="match status" value="1"/>
</dbReference>
<dbReference type="InterPro" id="IPR026983">
    <property type="entry name" value="DHC"/>
</dbReference>
<dbReference type="OrthoDB" id="424310at2759"/>
<accession>A0A4C1ZD11</accession>
<keyword evidence="4" id="KW-1185">Reference proteome</keyword>
<dbReference type="PANTHER" id="PTHR22878">
    <property type="entry name" value="DYNEIN HEAVY CHAIN 6, AXONEMAL-LIKE-RELATED"/>
    <property type="match status" value="1"/>
</dbReference>
<name>A0A4C1ZD11_EUMVA</name>
<dbReference type="STRING" id="151549.A0A4C1ZD11"/>
<organism evidence="3 4">
    <name type="scientific">Eumeta variegata</name>
    <name type="common">Bagworm moth</name>
    <name type="synonym">Eumeta japonica</name>
    <dbReference type="NCBI Taxonomy" id="151549"/>
    <lineage>
        <taxon>Eukaryota</taxon>
        <taxon>Metazoa</taxon>
        <taxon>Ecdysozoa</taxon>
        <taxon>Arthropoda</taxon>
        <taxon>Hexapoda</taxon>
        <taxon>Insecta</taxon>
        <taxon>Pterygota</taxon>
        <taxon>Neoptera</taxon>
        <taxon>Endopterygota</taxon>
        <taxon>Lepidoptera</taxon>
        <taxon>Glossata</taxon>
        <taxon>Ditrysia</taxon>
        <taxon>Tineoidea</taxon>
        <taxon>Psychidae</taxon>
        <taxon>Oiketicinae</taxon>
        <taxon>Eumeta</taxon>
    </lineage>
</organism>
<dbReference type="GO" id="GO:0045505">
    <property type="term" value="F:dynein intermediate chain binding"/>
    <property type="evidence" value="ECO:0007669"/>
    <property type="project" value="InterPro"/>
</dbReference>
<dbReference type="AlphaFoldDB" id="A0A4C1ZD11"/>
<evidence type="ECO:0000313" key="4">
    <source>
        <dbReference type="Proteomes" id="UP000299102"/>
    </source>
</evidence>
<dbReference type="Gene3D" id="3.40.50.300">
    <property type="entry name" value="P-loop containing nucleotide triphosphate hydrolases"/>
    <property type="match status" value="3"/>
</dbReference>
<dbReference type="PANTHER" id="PTHR22878:SF73">
    <property type="entry name" value="DYNEIN AXONEMAL HEAVY CHAIN 1"/>
    <property type="match status" value="1"/>
</dbReference>
<reference evidence="3 4" key="1">
    <citation type="journal article" date="2019" name="Commun. Biol.">
        <title>The bagworm genome reveals a unique fibroin gene that provides high tensile strength.</title>
        <authorList>
            <person name="Kono N."/>
            <person name="Nakamura H."/>
            <person name="Ohtoshi R."/>
            <person name="Tomita M."/>
            <person name="Numata K."/>
            <person name="Arakawa K."/>
        </authorList>
    </citation>
    <scope>NUCLEOTIDE SEQUENCE [LARGE SCALE GENOMIC DNA]</scope>
</reference>
<dbReference type="EMBL" id="BGZK01001683">
    <property type="protein sequence ID" value="GBP84495.1"/>
    <property type="molecule type" value="Genomic_DNA"/>
</dbReference>
<protein>
    <submittedName>
        <fullName evidence="3">Dynein heavy chain 1, axonemal</fullName>
    </submittedName>
</protein>